<dbReference type="RefSeq" id="WP_353565138.1">
    <property type="nucleotide sequence ID" value="NZ_BAABRI010000001.1"/>
</dbReference>
<evidence type="ECO:0000256" key="6">
    <source>
        <dbReference type="ARBA" id="ARBA00023136"/>
    </source>
</evidence>
<evidence type="ECO:0000256" key="4">
    <source>
        <dbReference type="ARBA" id="ARBA00022692"/>
    </source>
</evidence>
<evidence type="ECO:0000256" key="3">
    <source>
        <dbReference type="ARBA" id="ARBA00022475"/>
    </source>
</evidence>
<reference evidence="8 9" key="1">
    <citation type="submission" date="2024-02" db="EMBL/GenBank/DDBJ databases">
        <title>Haloferula sargassicola NBRC 104335.</title>
        <authorList>
            <person name="Ichikawa N."/>
            <person name="Katano-Makiyama Y."/>
            <person name="Hidaka K."/>
        </authorList>
    </citation>
    <scope>NUCLEOTIDE SEQUENCE [LARGE SCALE GENOMIC DNA]</scope>
    <source>
        <strain evidence="8 9">NBRC 104335</strain>
    </source>
</reference>
<evidence type="ECO:0000256" key="1">
    <source>
        <dbReference type="ARBA" id="ARBA00004651"/>
    </source>
</evidence>
<feature type="transmembrane region" description="Helical" evidence="7">
    <location>
        <begin position="92"/>
        <end position="111"/>
    </location>
</feature>
<protein>
    <recommendedName>
        <fullName evidence="10">DoxX family protein</fullName>
    </recommendedName>
</protein>
<organism evidence="8 9">
    <name type="scientific">Haloferula sargassicola</name>
    <dbReference type="NCBI Taxonomy" id="490096"/>
    <lineage>
        <taxon>Bacteria</taxon>
        <taxon>Pseudomonadati</taxon>
        <taxon>Verrucomicrobiota</taxon>
        <taxon>Verrucomicrobiia</taxon>
        <taxon>Verrucomicrobiales</taxon>
        <taxon>Verrucomicrobiaceae</taxon>
        <taxon>Haloferula</taxon>
    </lineage>
</organism>
<evidence type="ECO:0000256" key="2">
    <source>
        <dbReference type="ARBA" id="ARBA00006679"/>
    </source>
</evidence>
<proteinExistence type="inferred from homology"/>
<keyword evidence="4 7" id="KW-0812">Transmembrane</keyword>
<keyword evidence="9" id="KW-1185">Reference proteome</keyword>
<evidence type="ECO:0000256" key="7">
    <source>
        <dbReference type="SAM" id="Phobius"/>
    </source>
</evidence>
<dbReference type="Proteomes" id="UP001476282">
    <property type="component" value="Unassembled WGS sequence"/>
</dbReference>
<evidence type="ECO:0000313" key="9">
    <source>
        <dbReference type="Proteomes" id="UP001476282"/>
    </source>
</evidence>
<keyword evidence="3" id="KW-1003">Cell membrane</keyword>
<dbReference type="InterPro" id="IPR032808">
    <property type="entry name" value="DoxX"/>
</dbReference>
<keyword evidence="6 7" id="KW-0472">Membrane</keyword>
<comment type="similarity">
    <text evidence="2">Belongs to the DoxX family.</text>
</comment>
<comment type="subcellular location">
    <subcellularLocation>
        <location evidence="1">Cell membrane</location>
        <topology evidence="1">Multi-pass membrane protein</topology>
    </subcellularLocation>
</comment>
<accession>A0ABP9UK15</accession>
<gene>
    <name evidence="8" type="ORF">Hsar01_00187</name>
</gene>
<dbReference type="EMBL" id="BAABRI010000001">
    <property type="protein sequence ID" value="GAA5480982.1"/>
    <property type="molecule type" value="Genomic_DNA"/>
</dbReference>
<evidence type="ECO:0000313" key="8">
    <source>
        <dbReference type="EMBL" id="GAA5480982.1"/>
    </source>
</evidence>
<dbReference type="PANTHER" id="PTHR33452">
    <property type="entry name" value="OXIDOREDUCTASE CATD-RELATED"/>
    <property type="match status" value="1"/>
</dbReference>
<feature type="transmembrane region" description="Helical" evidence="7">
    <location>
        <begin position="64"/>
        <end position="85"/>
    </location>
</feature>
<evidence type="ECO:0000256" key="5">
    <source>
        <dbReference type="ARBA" id="ARBA00022989"/>
    </source>
</evidence>
<evidence type="ECO:0008006" key="10">
    <source>
        <dbReference type="Google" id="ProtNLM"/>
    </source>
</evidence>
<keyword evidence="5 7" id="KW-1133">Transmembrane helix</keyword>
<feature type="transmembrane region" description="Helical" evidence="7">
    <location>
        <begin position="12"/>
        <end position="32"/>
    </location>
</feature>
<dbReference type="Pfam" id="PF07681">
    <property type="entry name" value="DoxX"/>
    <property type="match status" value="1"/>
</dbReference>
<dbReference type="PANTHER" id="PTHR33452:SF1">
    <property type="entry name" value="INNER MEMBRANE PROTEIN YPHA-RELATED"/>
    <property type="match status" value="1"/>
</dbReference>
<comment type="caution">
    <text evidence="8">The sequence shown here is derived from an EMBL/GenBank/DDBJ whole genome shotgun (WGS) entry which is preliminary data.</text>
</comment>
<dbReference type="InterPro" id="IPR051907">
    <property type="entry name" value="DoxX-like_oxidoreductase"/>
</dbReference>
<name>A0ABP9UK15_9BACT</name>
<feature type="transmembrane region" description="Helical" evidence="7">
    <location>
        <begin position="123"/>
        <end position="142"/>
    </location>
</feature>
<sequence length="155" mass="16480">MKKFLFECGTRDAVASGGLLVLRVGFGLMMLIGHGSAKIGMFETAKDSWPVPGLPLLSLMSPPVAMLATMAAEVGCSALLVLGLLTRPAAFLLGFTMLVAAFQVHAGAPFFMTGEGPSKEPAMLYFLPCLVLVISGAGLYSIDSLAYREKKRKFF</sequence>